<protein>
    <recommendedName>
        <fullName evidence="2">DNA transfer protein</fullName>
    </recommendedName>
</protein>
<dbReference type="EMBL" id="LR796280">
    <property type="protein sequence ID" value="CAB4134345.1"/>
    <property type="molecule type" value="Genomic_DNA"/>
</dbReference>
<proteinExistence type="predicted"/>
<reference evidence="1" key="1">
    <citation type="submission" date="2020-04" db="EMBL/GenBank/DDBJ databases">
        <authorList>
            <person name="Chiriac C."/>
            <person name="Salcher M."/>
            <person name="Ghai R."/>
            <person name="Kavagutti S V."/>
        </authorList>
    </citation>
    <scope>NUCLEOTIDE SEQUENCE</scope>
</reference>
<accession>A0A6J5LJI9</accession>
<gene>
    <name evidence="1" type="ORF">UFOVP266_49</name>
</gene>
<evidence type="ECO:0000313" key="1">
    <source>
        <dbReference type="EMBL" id="CAB4134345.1"/>
    </source>
</evidence>
<sequence>MAFILGAVIGAGASLIGASMASSAAQKAADTQAASSDKAVALQREMYLKNLELNKPFREAGLTAQNQLLTYLGLNKDTSAPGYGAATGGFTPEKFTADPGYAFRLKEGLKGLNASAAAKGGMISGNALKAAMEYGQDLGSQEYQNAFNRYYKEREAMLTPLQSLTGTAQTTSSELGTAGQRYASTAGQNIENAGAARASGYTGAANAWNRGLEGAANAFTRGMTNNYWYGGGGGSPYTYGAGGYYGQGPFMGG</sequence>
<name>A0A6J5LJI9_9CAUD</name>
<evidence type="ECO:0008006" key="2">
    <source>
        <dbReference type="Google" id="ProtNLM"/>
    </source>
</evidence>
<organism evidence="1">
    <name type="scientific">uncultured Caudovirales phage</name>
    <dbReference type="NCBI Taxonomy" id="2100421"/>
    <lineage>
        <taxon>Viruses</taxon>
        <taxon>Duplodnaviria</taxon>
        <taxon>Heunggongvirae</taxon>
        <taxon>Uroviricota</taxon>
        <taxon>Caudoviricetes</taxon>
        <taxon>Peduoviridae</taxon>
        <taxon>Maltschvirus</taxon>
        <taxon>Maltschvirus maltsch</taxon>
    </lineage>
</organism>